<dbReference type="RefSeq" id="WP_006433196.1">
    <property type="nucleotide sequence ID" value="NZ_AOID01000064.1"/>
</dbReference>
<organism evidence="2 3">
    <name type="scientific">Natrinema versiforme JCM 10478</name>
    <dbReference type="NCBI Taxonomy" id="1227496"/>
    <lineage>
        <taxon>Archaea</taxon>
        <taxon>Methanobacteriati</taxon>
        <taxon>Methanobacteriota</taxon>
        <taxon>Stenosarchaea group</taxon>
        <taxon>Halobacteria</taxon>
        <taxon>Halobacteriales</taxon>
        <taxon>Natrialbaceae</taxon>
        <taxon>Natrinema</taxon>
    </lineage>
</organism>
<dbReference type="Pfam" id="PF18545">
    <property type="entry name" value="HalOD1"/>
    <property type="match status" value="1"/>
</dbReference>
<evidence type="ECO:0000313" key="2">
    <source>
        <dbReference type="EMBL" id="ELY62924.1"/>
    </source>
</evidence>
<evidence type="ECO:0000313" key="3">
    <source>
        <dbReference type="Proteomes" id="UP000011632"/>
    </source>
</evidence>
<dbReference type="AlphaFoldDB" id="L9XMA4"/>
<dbReference type="EMBL" id="AOID01000064">
    <property type="protein sequence ID" value="ELY62924.1"/>
    <property type="molecule type" value="Genomic_DNA"/>
</dbReference>
<keyword evidence="3" id="KW-1185">Reference proteome</keyword>
<evidence type="ECO:0000259" key="1">
    <source>
        <dbReference type="Pfam" id="PF18545"/>
    </source>
</evidence>
<feature type="domain" description="Halobacterial output" evidence="1">
    <location>
        <begin position="25"/>
        <end position="95"/>
    </location>
</feature>
<dbReference type="Proteomes" id="UP000011632">
    <property type="component" value="Unassembled WGS sequence"/>
</dbReference>
<protein>
    <recommendedName>
        <fullName evidence="1">Halobacterial output domain-containing protein</fullName>
    </recommendedName>
</protein>
<dbReference type="InterPro" id="IPR040624">
    <property type="entry name" value="HalOD1"/>
</dbReference>
<proteinExistence type="predicted"/>
<sequence length="97" mass="10802">MSSRPKEPATDQTTYHLRHEWKGTELISDQIVEEIAEHENADPEELPSLSKRISPTALNTAFEAPDDDATMAGCITFSYYGYTVLVQSTGQVLIKKS</sequence>
<comment type="caution">
    <text evidence="2">The sequence shown here is derived from an EMBL/GenBank/DDBJ whole genome shotgun (WGS) entry which is preliminary data.</text>
</comment>
<accession>L9XMA4</accession>
<reference evidence="2 3" key="1">
    <citation type="journal article" date="2014" name="PLoS Genet.">
        <title>Phylogenetically driven sequencing of extremely halophilic archaea reveals strategies for static and dynamic osmo-response.</title>
        <authorList>
            <person name="Becker E.A."/>
            <person name="Seitzer P.M."/>
            <person name="Tritt A."/>
            <person name="Larsen D."/>
            <person name="Krusor M."/>
            <person name="Yao A.I."/>
            <person name="Wu D."/>
            <person name="Madern D."/>
            <person name="Eisen J.A."/>
            <person name="Darling A.E."/>
            <person name="Facciotti M.T."/>
        </authorList>
    </citation>
    <scope>NUCLEOTIDE SEQUENCE [LARGE SCALE GENOMIC DNA]</scope>
    <source>
        <strain evidence="2 3">JCM 10478</strain>
    </source>
</reference>
<gene>
    <name evidence="2" type="ORF">C489_20461</name>
</gene>
<name>L9XMA4_9EURY</name>
<dbReference type="OrthoDB" id="177581at2157"/>